<dbReference type="EMBL" id="VORT01000007">
    <property type="protein sequence ID" value="TXD72794.1"/>
    <property type="molecule type" value="Genomic_DNA"/>
</dbReference>
<dbReference type="Gene3D" id="2.180.10.10">
    <property type="entry name" value="RHS repeat-associated core"/>
    <property type="match status" value="1"/>
</dbReference>
<comment type="caution">
    <text evidence="1">The sequence shown here is derived from an EMBL/GenBank/DDBJ whole genome shotgun (WGS) entry which is preliminary data.</text>
</comment>
<dbReference type="Proteomes" id="UP000321497">
    <property type="component" value="Unassembled WGS sequence"/>
</dbReference>
<reference evidence="1 2" key="1">
    <citation type="submission" date="2019-08" db="EMBL/GenBank/DDBJ databases">
        <title>Genome of Aequorivita antarctica SW49 (type strain).</title>
        <authorList>
            <person name="Bowman J.P."/>
        </authorList>
    </citation>
    <scope>NUCLEOTIDE SEQUENCE [LARGE SCALE GENOMIC DNA]</scope>
    <source>
        <strain evidence="1 2">SW49</strain>
    </source>
</reference>
<protein>
    <recommendedName>
        <fullName evidence="3">RHS repeat-associated core domain-containing protein</fullName>
    </recommendedName>
</protein>
<gene>
    <name evidence="1" type="ORF">ESU54_11295</name>
</gene>
<name>A0A5C6YYJ1_9FLAO</name>
<dbReference type="AlphaFoldDB" id="A0A5C6YYJ1"/>
<dbReference type="InterPro" id="IPR022385">
    <property type="entry name" value="Rhs_assc_core"/>
</dbReference>
<dbReference type="NCBIfam" id="TIGR03696">
    <property type="entry name" value="Rhs_assc_core"/>
    <property type="match status" value="1"/>
</dbReference>
<dbReference type="RefSeq" id="WP_111844835.1">
    <property type="nucleotide sequence ID" value="NZ_UEGI01000010.1"/>
</dbReference>
<evidence type="ECO:0008006" key="3">
    <source>
        <dbReference type="Google" id="ProtNLM"/>
    </source>
</evidence>
<organism evidence="1 2">
    <name type="scientific">Aequorivita antarctica</name>
    <dbReference type="NCBI Taxonomy" id="153266"/>
    <lineage>
        <taxon>Bacteria</taxon>
        <taxon>Pseudomonadati</taxon>
        <taxon>Bacteroidota</taxon>
        <taxon>Flavobacteriia</taxon>
        <taxon>Flavobacteriales</taxon>
        <taxon>Flavobacteriaceae</taxon>
        <taxon>Aequorivita</taxon>
    </lineage>
</organism>
<keyword evidence="2" id="KW-1185">Reference proteome</keyword>
<sequence>MLQPGRHANTSDYRYGFQGQEMDDEIKGEGNSINYKYRMHDPRVGRFFAMDPLDGKYPDLTPYQFSSNMPIHAPELEGLETSFELRQTRRDKVVLKGEISREEYMKQNNAEGYGALIGLGTLATIYSGGEAVPFLKRIVTWAMLNPVTVSEIANESTAITWNLLLDEPYPGPAIGDDVASGSKLIIKGLVDSKLVKKITIPLGKLNFALGEGSTYLKDLSKVNMREIENMAKSLTRGNKFKDNGIKTSEDIAKLTVQAFDEGVRITDNAFNGIKKQISLEDGTKVNFSFEKIDDVYELKSISIPEVNKDLPATIRELKDKAIESGNKNL</sequence>
<evidence type="ECO:0000313" key="1">
    <source>
        <dbReference type="EMBL" id="TXD72794.1"/>
    </source>
</evidence>
<evidence type="ECO:0000313" key="2">
    <source>
        <dbReference type="Proteomes" id="UP000321497"/>
    </source>
</evidence>
<proteinExistence type="predicted"/>
<dbReference type="OrthoDB" id="2972467at2"/>
<accession>A0A5C6YYJ1</accession>